<dbReference type="EMBL" id="ADMN01000047">
    <property type="protein sequence ID" value="EFF64329.1"/>
    <property type="molecule type" value="Genomic_DNA"/>
</dbReference>
<protein>
    <submittedName>
        <fullName evidence="1">Conserved domain protein</fullName>
    </submittedName>
</protein>
<reference evidence="1 2" key="1">
    <citation type="journal article" date="2011" name="J. Bacteriol.">
        <title>Draft Genome Sequence of Turicibacter sanguinis PC909, Isolated from Human Feces.</title>
        <authorList>
            <person name="Cuiv P.O."/>
            <person name="Klaassens E.S."/>
            <person name="Durkin A.S."/>
            <person name="Harkins D.M."/>
            <person name="Foster L."/>
            <person name="McCorrison J."/>
            <person name="Torralba M."/>
            <person name="Nelson K.E."/>
            <person name="Morrison M."/>
        </authorList>
    </citation>
    <scope>NUCLEOTIDE SEQUENCE [LARGE SCALE GENOMIC DNA]</scope>
    <source>
        <strain evidence="1 2">PC909</strain>
    </source>
</reference>
<keyword evidence="2" id="KW-1185">Reference proteome</keyword>
<sequence length="43" mass="5091">MIYWLKVITVVLELVMEGLSQMEAIDRIADRLGLDPEDIKRWM</sequence>
<evidence type="ECO:0000313" key="1">
    <source>
        <dbReference type="EMBL" id="EFF64329.1"/>
    </source>
</evidence>
<evidence type="ECO:0000313" key="2">
    <source>
        <dbReference type="Proteomes" id="UP000002938"/>
    </source>
</evidence>
<organism evidence="1 2">
    <name type="scientific">Turicibacter sanguinis PC909</name>
    <dbReference type="NCBI Taxonomy" id="702450"/>
    <lineage>
        <taxon>Bacteria</taxon>
        <taxon>Bacillati</taxon>
        <taxon>Bacillota</taxon>
        <taxon>Erysipelotrichia</taxon>
        <taxon>Erysipelotrichales</taxon>
        <taxon>Turicibacteraceae</taxon>
        <taxon>Turicibacter</taxon>
    </lineage>
</organism>
<comment type="caution">
    <text evidence="1">The sequence shown here is derived from an EMBL/GenBank/DDBJ whole genome shotgun (WGS) entry which is preliminary data.</text>
</comment>
<dbReference type="Proteomes" id="UP000002938">
    <property type="component" value="Unassembled WGS sequence"/>
</dbReference>
<gene>
    <name evidence="1" type="ORF">CUW_1988</name>
</gene>
<dbReference type="RefSeq" id="WP_006784119.1">
    <property type="nucleotide sequence ID" value="NZ_ADMN01000047.1"/>
</dbReference>
<accession>A0ABP2I2P1</accession>
<proteinExistence type="predicted"/>
<name>A0ABP2I2P1_9FIRM</name>